<organism evidence="1 2">
    <name type="scientific">Halosegnis marinus</name>
    <dbReference type="NCBI Taxonomy" id="3034023"/>
    <lineage>
        <taxon>Archaea</taxon>
        <taxon>Methanobacteriati</taxon>
        <taxon>Methanobacteriota</taxon>
        <taxon>Stenosarchaea group</taxon>
        <taxon>Halobacteria</taxon>
        <taxon>Halobacteriales</taxon>
        <taxon>Natronomonadaceae</taxon>
        <taxon>Halosegnis</taxon>
    </lineage>
</organism>
<protein>
    <submittedName>
        <fullName evidence="1">Uncharacterized protein</fullName>
    </submittedName>
</protein>
<keyword evidence="2" id="KW-1185">Reference proteome</keyword>
<comment type="caution">
    <text evidence="1">The sequence shown here is derived from an EMBL/GenBank/DDBJ whole genome shotgun (WGS) entry which is preliminary data.</text>
</comment>
<evidence type="ECO:0000313" key="1">
    <source>
        <dbReference type="EMBL" id="MFC7236047.1"/>
    </source>
</evidence>
<dbReference type="GeneID" id="79267752"/>
<reference evidence="1 2" key="1">
    <citation type="journal article" date="2019" name="Int. J. Syst. Evol. Microbiol.">
        <title>The Global Catalogue of Microorganisms (GCM) 10K type strain sequencing project: providing services to taxonomists for standard genome sequencing and annotation.</title>
        <authorList>
            <consortium name="The Broad Institute Genomics Platform"/>
            <consortium name="The Broad Institute Genome Sequencing Center for Infectious Disease"/>
            <person name="Wu L."/>
            <person name="Ma J."/>
        </authorList>
    </citation>
    <scope>NUCLEOTIDE SEQUENCE [LARGE SCALE GENOMIC DNA]</scope>
    <source>
        <strain evidence="1 2">DT85</strain>
    </source>
</reference>
<accession>A0ABD5ZRW2</accession>
<proteinExistence type="predicted"/>
<evidence type="ECO:0000313" key="2">
    <source>
        <dbReference type="Proteomes" id="UP001596398"/>
    </source>
</evidence>
<dbReference type="AlphaFoldDB" id="A0ABD5ZRW2"/>
<dbReference type="EMBL" id="JBHTAP010000001">
    <property type="protein sequence ID" value="MFC7236047.1"/>
    <property type="molecule type" value="Genomic_DNA"/>
</dbReference>
<sequence>MERAHRFARQSLGLQVRTARAAVNSLDEQRTAGRQAVSLFGLALEAPVFAARAAVPGSERPLVRLESAIEEETASLEDAADDWWLAVGDAADDGVESYAAVVESYAAFLDAVFAATTDAAERFGSMDGDDWAGDWADVGVTEP</sequence>
<dbReference type="Proteomes" id="UP001596398">
    <property type="component" value="Unassembled WGS sequence"/>
</dbReference>
<gene>
    <name evidence="1" type="ORF">ACFQJ4_12040</name>
</gene>
<dbReference type="RefSeq" id="WP_276234196.1">
    <property type="nucleotide sequence ID" value="NZ_CP119802.1"/>
</dbReference>
<name>A0ABD5ZRW2_9EURY</name>